<dbReference type="Proteomes" id="UP000179636">
    <property type="component" value="Unassembled WGS sequence"/>
</dbReference>
<gene>
    <name evidence="1" type="ORF">BKG61_23255</name>
</gene>
<proteinExistence type="predicted"/>
<evidence type="ECO:0000313" key="2">
    <source>
        <dbReference type="Proteomes" id="UP000179636"/>
    </source>
</evidence>
<dbReference type="Pfam" id="PF25845">
    <property type="entry name" value="DUF7956"/>
    <property type="match status" value="1"/>
</dbReference>
<accession>A0A1Q9WAX5</accession>
<evidence type="ECO:0008006" key="3">
    <source>
        <dbReference type="Google" id="ProtNLM"/>
    </source>
</evidence>
<reference evidence="1 2" key="1">
    <citation type="submission" date="2016-10" db="EMBL/GenBank/DDBJ databases">
        <title>Evaluation of Human, Animal and Environmental Mycobacterium chelonae Isolates by Core Genome Phylogenomic Analysis, Targeted Gene Comparison, and Anti-microbial Susceptibility Patterns: A Tale of Mistaken Identities.</title>
        <authorList>
            <person name="Fogelson S.B."/>
            <person name="Camus A.C."/>
            <person name="Lorenz W."/>
            <person name="Vasireddy R."/>
            <person name="Vasireddy S."/>
            <person name="Smith T."/>
            <person name="Brown-Elliott B.A."/>
            <person name="Wallace R.J.Jr."/>
            <person name="Hasan N.A."/>
            <person name="Reischl U."/>
            <person name="Sanchez S."/>
        </authorList>
    </citation>
    <scope>NUCLEOTIDE SEQUENCE [LARGE SCALE GENOMIC DNA]</scope>
    <source>
        <strain evidence="1 2">24999</strain>
    </source>
</reference>
<protein>
    <recommendedName>
        <fullName evidence="3">Lipoprotein LpqN</fullName>
    </recommendedName>
</protein>
<dbReference type="EMBL" id="MLHV01000027">
    <property type="protein sequence ID" value="OHT92587.1"/>
    <property type="molecule type" value="Genomic_DNA"/>
</dbReference>
<dbReference type="STRING" id="1908205.BKG60_13810"/>
<dbReference type="InterPro" id="IPR058262">
    <property type="entry name" value="DUF7956"/>
</dbReference>
<dbReference type="AlphaFoldDB" id="A0A1Q9WAX5"/>
<evidence type="ECO:0000313" key="1">
    <source>
        <dbReference type="EMBL" id="OHT92587.1"/>
    </source>
</evidence>
<organism evidence="1 2">
    <name type="scientific">Mycobacterium syngnathidarum</name>
    <dbReference type="NCBI Taxonomy" id="1908205"/>
    <lineage>
        <taxon>Bacteria</taxon>
        <taxon>Bacillati</taxon>
        <taxon>Actinomycetota</taxon>
        <taxon>Actinomycetes</taxon>
        <taxon>Mycobacteriales</taxon>
        <taxon>Mycobacteriaceae</taxon>
        <taxon>Mycobacterium</taxon>
    </lineage>
</organism>
<sequence length="159" mass="17130">MSEPVGDELPTYTARVTAIQAILSKHLTMDGLVQNNRLANPILPLDCLSASWGDDVASAPRLTVSIHPVDDFAAEVEELRYGGELTPGTYAAQRSAPDEFALVQPQLSSTWVVVGRCEVYLAHRDLAPDQLIEAAVEIARSVGCGPYSDDYEPPPLPAD</sequence>
<comment type="caution">
    <text evidence="1">The sequence shown here is derived from an EMBL/GenBank/DDBJ whole genome shotgun (WGS) entry which is preliminary data.</text>
</comment>
<accession>A0A1S1JW78</accession>
<name>A0A1Q9WAX5_9MYCO</name>
<dbReference type="RefSeq" id="WP_070188705.1">
    <property type="nucleotide sequence ID" value="NZ_MLCL01000052.1"/>
</dbReference>
<keyword evidence="2" id="KW-1185">Reference proteome</keyword>
<dbReference type="OrthoDB" id="4629610at2"/>